<dbReference type="Gene3D" id="3.40.50.10140">
    <property type="entry name" value="Toll/interleukin-1 receptor homology (TIR) domain"/>
    <property type="match status" value="1"/>
</dbReference>
<dbReference type="InterPro" id="IPR035897">
    <property type="entry name" value="Toll_tir_struct_dom_sf"/>
</dbReference>
<dbReference type="SUPFAM" id="SSF50494">
    <property type="entry name" value="Trypsin-like serine proteases"/>
    <property type="match status" value="1"/>
</dbReference>
<keyword evidence="1" id="KW-0175">Coiled coil</keyword>
<feature type="region of interest" description="Disordered" evidence="2">
    <location>
        <begin position="180"/>
        <end position="211"/>
    </location>
</feature>
<accession>A0ABZ2Y686</accession>
<evidence type="ECO:0000256" key="2">
    <source>
        <dbReference type="SAM" id="MobiDB-lite"/>
    </source>
</evidence>
<proteinExistence type="predicted"/>
<name>A0ABZ2Y686_9FIRM</name>
<dbReference type="Pfam" id="PF13365">
    <property type="entry name" value="Trypsin_2"/>
    <property type="match status" value="1"/>
</dbReference>
<dbReference type="Pfam" id="PF13676">
    <property type="entry name" value="TIR_2"/>
    <property type="match status" value="1"/>
</dbReference>
<gene>
    <name evidence="4" type="ORF">QBE51_12015</name>
</gene>
<feature type="domain" description="TIR" evidence="3">
    <location>
        <begin position="1"/>
        <end position="129"/>
    </location>
</feature>
<dbReference type="Gene3D" id="2.40.10.120">
    <property type="match status" value="1"/>
</dbReference>
<dbReference type="PROSITE" id="PS50104">
    <property type="entry name" value="TIR"/>
    <property type="match status" value="1"/>
</dbReference>
<organism evidence="4 5">
    <name type="scientific">Defluviitalea saccharophila</name>
    <dbReference type="NCBI Taxonomy" id="879970"/>
    <lineage>
        <taxon>Bacteria</taxon>
        <taxon>Bacillati</taxon>
        <taxon>Bacillota</taxon>
        <taxon>Clostridia</taxon>
        <taxon>Lachnospirales</taxon>
        <taxon>Defluviitaleaceae</taxon>
        <taxon>Defluviitalea</taxon>
    </lineage>
</organism>
<keyword evidence="5" id="KW-1185">Reference proteome</keyword>
<dbReference type="PRINTS" id="PR00834">
    <property type="entry name" value="PROTEASES2C"/>
</dbReference>
<reference evidence="4 5" key="1">
    <citation type="submission" date="2023-03" db="EMBL/GenBank/DDBJ databases">
        <title>Novel Species.</title>
        <authorList>
            <person name="Ma S."/>
        </authorList>
    </citation>
    <scope>NUCLEOTIDE SEQUENCE [LARGE SCALE GENOMIC DNA]</scope>
    <source>
        <strain evidence="4 5">LIND6LT2</strain>
    </source>
</reference>
<dbReference type="InterPro" id="IPR001940">
    <property type="entry name" value="Peptidase_S1C"/>
</dbReference>
<dbReference type="PANTHER" id="PTHR22939">
    <property type="entry name" value="SERINE PROTEASE FAMILY S1C HTRA-RELATED"/>
    <property type="match status" value="1"/>
</dbReference>
<dbReference type="Proteomes" id="UP001486565">
    <property type="component" value="Chromosome"/>
</dbReference>
<feature type="coiled-coil region" evidence="1">
    <location>
        <begin position="375"/>
        <end position="402"/>
    </location>
</feature>
<dbReference type="PANTHER" id="PTHR22939:SF129">
    <property type="entry name" value="SERINE PROTEASE HTRA2, MITOCHONDRIAL"/>
    <property type="match status" value="1"/>
</dbReference>
<dbReference type="InterPro" id="IPR000157">
    <property type="entry name" value="TIR_dom"/>
</dbReference>
<evidence type="ECO:0000313" key="4">
    <source>
        <dbReference type="EMBL" id="WZL69497.1"/>
    </source>
</evidence>
<evidence type="ECO:0000256" key="1">
    <source>
        <dbReference type="SAM" id="Coils"/>
    </source>
</evidence>
<protein>
    <submittedName>
        <fullName evidence="4">Trypsin-like peptidase domain-containing protein</fullName>
    </submittedName>
</protein>
<dbReference type="RefSeq" id="WP_341876492.1">
    <property type="nucleotide sequence ID" value="NZ_CP121687.1"/>
</dbReference>
<dbReference type="SUPFAM" id="SSF52200">
    <property type="entry name" value="Toll/Interleukin receptor TIR domain"/>
    <property type="match status" value="1"/>
</dbReference>
<dbReference type="EMBL" id="CP121687">
    <property type="protein sequence ID" value="WZL69497.1"/>
    <property type="molecule type" value="Genomic_DNA"/>
</dbReference>
<sequence length="778" mass="87119">MSFIYVSYSPDDRIIAEAIGHMLEQKGVKCWLPTRDIQLGQSPIEAMISAIEKCHAVIVIFSSNSSQQVLRDVGKAKEKDKPIVTLKIEDDSLSKHLEYYLSSPYTLDISKISLNEAIDQLEKLLKNIVLPSEFNPSNLTDSTLSKISKSESIIPGITMPEPISLEQIIPELTMPEQSISKPTISEPTTSEPAIPSNQVYSTNTAPSSSPAYTDEYTKTARKFFKWLPRGFRLFMLALIWLAHINTSTDDIDFTNTSTVNYTQSYSTAIKNVVDKNGIHFSYFKEDMLNSSRFTEEEIIEFAKTTVIELEQSEVRSFKKAAIMGKNEKPHGIEYLVKLDYICDRDYEKEGINQGEATLYTNAIIIETKEGELKYLAVKEISEEDLNQKNEKIEKEALESVKEIVKQNNSKVAAVLVDTAEGTSQGSGFFIADGFIVTNYHVIKGGTNAIVRLSDTSTLAVEGIVCADAHLDLAVLKLKEQIGIEPVTLGGINEFEKDEWAVAINSPSGLFNDVSSCIISNTWTNKGIHLLQISIPMTYGNSGVALFNKNGKVVGVTSSGMCEADLNFAVSAEHLIPIQNQLTKIDFNQLEIYTFSELPDAIAVAENAYQVSQEKYRFVRSEQPIGKNLTYTTDIDGIEELGDGQFGLNFVTQRAELTLSLLINPLGLSSYEENYKDPKKLNISFHETYVREDLEYYIGLSKKVESANDHYNNPYISYKVKNVKLAEAALNQEGKLDGIVIDADIVKYADDILDYTEHRKYYFRYSEESSAFRYVGEIQ</sequence>
<evidence type="ECO:0000313" key="5">
    <source>
        <dbReference type="Proteomes" id="UP001486565"/>
    </source>
</evidence>
<evidence type="ECO:0000259" key="3">
    <source>
        <dbReference type="PROSITE" id="PS50104"/>
    </source>
</evidence>
<dbReference type="InterPro" id="IPR009003">
    <property type="entry name" value="Peptidase_S1_PA"/>
</dbReference>